<name>A0AAE1HQY6_9NEOP</name>
<dbReference type="EMBL" id="JAHWGI010001220">
    <property type="protein sequence ID" value="KAK3925140.1"/>
    <property type="molecule type" value="Genomic_DNA"/>
</dbReference>
<keyword evidence="2" id="KW-1185">Reference proteome</keyword>
<dbReference type="AlphaFoldDB" id="A0AAE1HQY6"/>
<reference evidence="1" key="2">
    <citation type="journal article" date="2023" name="BMC Genomics">
        <title>Pest status, molecular evolution, and epigenetic factors derived from the genome assembly of Frankliniella fusca, a thysanopteran phytovirus vector.</title>
        <authorList>
            <person name="Catto M.A."/>
            <person name="Labadie P.E."/>
            <person name="Jacobson A.L."/>
            <person name="Kennedy G.G."/>
            <person name="Srinivasan R."/>
            <person name="Hunt B.G."/>
        </authorList>
    </citation>
    <scope>NUCLEOTIDE SEQUENCE</scope>
    <source>
        <strain evidence="1">PL_HMW_Pooled</strain>
    </source>
</reference>
<sequence>MLGLLLTFDTFTVGQFVSFTEDGCPDGHMSVREEGRPPTGGQWCGSAWGYTVYYSETRSLNLTLELRRLSEQVSSSSTTLLFYP</sequence>
<reference evidence="1" key="1">
    <citation type="submission" date="2021-07" db="EMBL/GenBank/DDBJ databases">
        <authorList>
            <person name="Catto M.A."/>
            <person name="Jacobson A."/>
            <person name="Kennedy G."/>
            <person name="Labadie P."/>
            <person name="Hunt B.G."/>
            <person name="Srinivasan R."/>
        </authorList>
    </citation>
    <scope>NUCLEOTIDE SEQUENCE</scope>
    <source>
        <strain evidence="1">PL_HMW_Pooled</strain>
        <tissue evidence="1">Head</tissue>
    </source>
</reference>
<protein>
    <submittedName>
        <fullName evidence="1">Outer capsid protein lambda-2</fullName>
    </submittedName>
</protein>
<dbReference type="Proteomes" id="UP001219518">
    <property type="component" value="Unassembled WGS sequence"/>
</dbReference>
<proteinExistence type="predicted"/>
<evidence type="ECO:0000313" key="1">
    <source>
        <dbReference type="EMBL" id="KAK3925140.1"/>
    </source>
</evidence>
<accession>A0AAE1HQY6</accession>
<organism evidence="1 2">
    <name type="scientific">Frankliniella fusca</name>
    <dbReference type="NCBI Taxonomy" id="407009"/>
    <lineage>
        <taxon>Eukaryota</taxon>
        <taxon>Metazoa</taxon>
        <taxon>Ecdysozoa</taxon>
        <taxon>Arthropoda</taxon>
        <taxon>Hexapoda</taxon>
        <taxon>Insecta</taxon>
        <taxon>Pterygota</taxon>
        <taxon>Neoptera</taxon>
        <taxon>Paraneoptera</taxon>
        <taxon>Thysanoptera</taxon>
        <taxon>Terebrantia</taxon>
        <taxon>Thripoidea</taxon>
        <taxon>Thripidae</taxon>
        <taxon>Frankliniella</taxon>
    </lineage>
</organism>
<comment type="caution">
    <text evidence="1">The sequence shown here is derived from an EMBL/GenBank/DDBJ whole genome shotgun (WGS) entry which is preliminary data.</text>
</comment>
<evidence type="ECO:0000313" key="2">
    <source>
        <dbReference type="Proteomes" id="UP001219518"/>
    </source>
</evidence>
<gene>
    <name evidence="1" type="ORF">KUF71_013409</name>
</gene>